<comment type="caution">
    <text evidence="2">The sequence shown here is derived from an EMBL/GenBank/DDBJ whole genome shotgun (WGS) entry which is preliminary data.</text>
</comment>
<dbReference type="OrthoDB" id="5211520at2759"/>
<evidence type="ECO:0000313" key="3">
    <source>
        <dbReference type="Proteomes" id="UP000809789"/>
    </source>
</evidence>
<dbReference type="Proteomes" id="UP000809789">
    <property type="component" value="Unassembled WGS sequence"/>
</dbReference>
<dbReference type="AlphaFoldDB" id="A0A8K0PAM9"/>
<feature type="transmembrane region" description="Helical" evidence="1">
    <location>
        <begin position="20"/>
        <end position="39"/>
    </location>
</feature>
<evidence type="ECO:0000256" key="1">
    <source>
        <dbReference type="SAM" id="Phobius"/>
    </source>
</evidence>
<keyword evidence="1" id="KW-1133">Transmembrane helix</keyword>
<evidence type="ECO:0000313" key="2">
    <source>
        <dbReference type="EMBL" id="KAG8624795.1"/>
    </source>
</evidence>
<proteinExistence type="predicted"/>
<accession>A0A8K0PAM9</accession>
<name>A0A8K0PAM9_9PEZI</name>
<keyword evidence="1" id="KW-0812">Transmembrane</keyword>
<keyword evidence="3" id="KW-1185">Reference proteome</keyword>
<reference evidence="2" key="1">
    <citation type="submission" date="2021-07" db="EMBL/GenBank/DDBJ databases">
        <title>Elsinoe batatas strain:CRI-CJ2 Genome sequencing and assembly.</title>
        <authorList>
            <person name="Huang L."/>
        </authorList>
    </citation>
    <scope>NUCLEOTIDE SEQUENCE</scope>
    <source>
        <strain evidence="2">CRI-CJ2</strain>
    </source>
</reference>
<keyword evidence="1" id="KW-0472">Membrane</keyword>
<sequence length="347" mass="40417">MDRILFRHAQAFWRYRLVRWAVYSILGLVLTDRAILYATDYFSLLPLGPSMQVHQHVPDTQVPVLRDLRFAAQFLRNALQPVLLPGDASGPDLAFYDELLGNVETRRDVTWIAFEESDIQSTVNGVLELWKNREKPLSEHRIFKGVYSEYGIPLTDHERDLDRHYAFHVRLARLKQHFHSLIYEGDTKPATYEERYVSELLPPANATTRDGQSMMLNLSAEHQAEAQEYLDVHLRKYNKALEYFRTVKPPRVLSWVPLTTEAWGRTKKIDISSGNLHGNKDWKPLYSSWNLDTGILFWTDPNQSEEDAALELEGLQRSNDEQTKWEEKKKAYLETLRVGMEDSKEIP</sequence>
<protein>
    <submittedName>
        <fullName evidence="2">Uncharacterized protein</fullName>
    </submittedName>
</protein>
<dbReference type="EMBL" id="JAESVG020000009">
    <property type="protein sequence ID" value="KAG8624795.1"/>
    <property type="molecule type" value="Genomic_DNA"/>
</dbReference>
<gene>
    <name evidence="2" type="ORF">KVT40_007862</name>
</gene>
<organism evidence="2 3">
    <name type="scientific">Elsinoe batatas</name>
    <dbReference type="NCBI Taxonomy" id="2601811"/>
    <lineage>
        <taxon>Eukaryota</taxon>
        <taxon>Fungi</taxon>
        <taxon>Dikarya</taxon>
        <taxon>Ascomycota</taxon>
        <taxon>Pezizomycotina</taxon>
        <taxon>Dothideomycetes</taxon>
        <taxon>Dothideomycetidae</taxon>
        <taxon>Myriangiales</taxon>
        <taxon>Elsinoaceae</taxon>
        <taxon>Elsinoe</taxon>
    </lineage>
</organism>